<gene>
    <name evidence="2" type="ORF">CK203_063819</name>
</gene>
<evidence type="ECO:0000313" key="2">
    <source>
        <dbReference type="EMBL" id="RVW69503.1"/>
    </source>
</evidence>
<evidence type="ECO:0000256" key="1">
    <source>
        <dbReference type="SAM" id="MobiDB-lite"/>
    </source>
</evidence>
<reference evidence="2 3" key="1">
    <citation type="journal article" date="2018" name="PLoS Genet.">
        <title>Population sequencing reveals clonal diversity and ancestral inbreeding in the grapevine cultivar Chardonnay.</title>
        <authorList>
            <person name="Roach M.J."/>
            <person name="Johnson D.L."/>
            <person name="Bohlmann J."/>
            <person name="van Vuuren H.J."/>
            <person name="Jones S.J."/>
            <person name="Pretorius I.S."/>
            <person name="Schmidt S.A."/>
            <person name="Borneman A.R."/>
        </authorList>
    </citation>
    <scope>NUCLEOTIDE SEQUENCE [LARGE SCALE GENOMIC DNA]</scope>
    <source>
        <strain evidence="3">cv. Chardonnay</strain>
        <tissue evidence="2">Leaf</tissue>
    </source>
</reference>
<proteinExistence type="predicted"/>
<comment type="caution">
    <text evidence="2">The sequence shown here is derived from an EMBL/GenBank/DDBJ whole genome shotgun (WGS) entry which is preliminary data.</text>
</comment>
<name>A0A438GBA8_VITVI</name>
<accession>A0A438GBA8</accession>
<feature type="compositionally biased region" description="Low complexity" evidence="1">
    <location>
        <begin position="250"/>
        <end position="265"/>
    </location>
</feature>
<sequence>MEEAKTMKTPMSSSIKLDKDEKDANFASCKVERKNTSGTCHFLGHSLVSWHRERQLPPSLRASALLSHLSLSKWRLAKKASPRFGPLCQNLSLERLFRGCADLQMPKDGQTIGTQPDRVQPSPSSHDLLHLIATRRTSRQGLLSGGFHSGLHSNGKTNSCRVSDDDAYDILLETNFEAPTSYDTYDEQSWGERSLRRHLMAPGLGELSDLQHRPRTGIDASRIEEEVEIKEMEEGIHVEATFSEPMMTESSYTAGPSSQSSSPASNTEIPSRHLTLLIMHLGWIGAYGSTTGYSEHFQQSIERIESCQVSQHEEMMAYLRSVFPPPLPQP</sequence>
<evidence type="ECO:0000313" key="3">
    <source>
        <dbReference type="Proteomes" id="UP000288805"/>
    </source>
</evidence>
<dbReference type="EMBL" id="QGNW01000494">
    <property type="protein sequence ID" value="RVW69503.1"/>
    <property type="molecule type" value="Genomic_DNA"/>
</dbReference>
<organism evidence="2 3">
    <name type="scientific">Vitis vinifera</name>
    <name type="common">Grape</name>
    <dbReference type="NCBI Taxonomy" id="29760"/>
    <lineage>
        <taxon>Eukaryota</taxon>
        <taxon>Viridiplantae</taxon>
        <taxon>Streptophyta</taxon>
        <taxon>Embryophyta</taxon>
        <taxon>Tracheophyta</taxon>
        <taxon>Spermatophyta</taxon>
        <taxon>Magnoliopsida</taxon>
        <taxon>eudicotyledons</taxon>
        <taxon>Gunneridae</taxon>
        <taxon>Pentapetalae</taxon>
        <taxon>rosids</taxon>
        <taxon>Vitales</taxon>
        <taxon>Vitaceae</taxon>
        <taxon>Viteae</taxon>
        <taxon>Vitis</taxon>
    </lineage>
</organism>
<feature type="region of interest" description="Disordered" evidence="1">
    <location>
        <begin position="248"/>
        <end position="268"/>
    </location>
</feature>
<dbReference type="AlphaFoldDB" id="A0A438GBA8"/>
<dbReference type="Proteomes" id="UP000288805">
    <property type="component" value="Unassembled WGS sequence"/>
</dbReference>
<protein>
    <submittedName>
        <fullName evidence="2">Uncharacterized protein</fullName>
    </submittedName>
</protein>